<feature type="transmembrane region" description="Helical" evidence="1">
    <location>
        <begin position="104"/>
        <end position="128"/>
    </location>
</feature>
<dbReference type="Gene3D" id="3.30.565.10">
    <property type="entry name" value="Histidine kinase-like ATPase, C-terminal domain"/>
    <property type="match status" value="1"/>
</dbReference>
<dbReference type="SMART" id="SM00387">
    <property type="entry name" value="HATPase_c"/>
    <property type="match status" value="1"/>
</dbReference>
<keyword evidence="1" id="KW-1133">Transmembrane helix</keyword>
<name>A0ABW4YF24_9BACL</name>
<feature type="transmembrane region" description="Helical" evidence="1">
    <location>
        <begin position="164"/>
        <end position="184"/>
    </location>
</feature>
<dbReference type="RefSeq" id="WP_377769251.1">
    <property type="nucleotide sequence ID" value="NZ_JBHUHO010000003.1"/>
</dbReference>
<organism evidence="3 4">
    <name type="scientific">Paenibacillus yanchengensis</name>
    <dbReference type="NCBI Taxonomy" id="2035833"/>
    <lineage>
        <taxon>Bacteria</taxon>
        <taxon>Bacillati</taxon>
        <taxon>Bacillota</taxon>
        <taxon>Bacilli</taxon>
        <taxon>Bacillales</taxon>
        <taxon>Paenibacillaceae</taxon>
        <taxon>Paenibacillus</taxon>
    </lineage>
</organism>
<feature type="transmembrane region" description="Helical" evidence="1">
    <location>
        <begin position="37"/>
        <end position="54"/>
    </location>
</feature>
<feature type="transmembrane region" description="Helical" evidence="1">
    <location>
        <begin position="74"/>
        <end position="92"/>
    </location>
</feature>
<dbReference type="Pfam" id="PF02518">
    <property type="entry name" value="HATPase_c"/>
    <property type="match status" value="1"/>
</dbReference>
<feature type="transmembrane region" description="Helical" evidence="1">
    <location>
        <begin position="190"/>
        <end position="214"/>
    </location>
</feature>
<dbReference type="Proteomes" id="UP001597362">
    <property type="component" value="Unassembled WGS sequence"/>
</dbReference>
<gene>
    <name evidence="3" type="ORF">ACFSJH_00735</name>
</gene>
<keyword evidence="1" id="KW-0472">Membrane</keyword>
<feature type="transmembrane region" description="Helical" evidence="1">
    <location>
        <begin position="6"/>
        <end position="25"/>
    </location>
</feature>
<dbReference type="SUPFAM" id="SSF55874">
    <property type="entry name" value="ATPase domain of HSP90 chaperone/DNA topoisomerase II/histidine kinase"/>
    <property type="match status" value="1"/>
</dbReference>
<keyword evidence="1" id="KW-0812">Transmembrane</keyword>
<accession>A0ABW4YF24</accession>
<feature type="domain" description="Histidine kinase/HSP90-like ATPase" evidence="2">
    <location>
        <begin position="329"/>
        <end position="438"/>
    </location>
</feature>
<sequence>MITYISLFLQTGLDAIALFIITRSLVFKQTKWMRQSLVWSFVMFLFMVLFQVDVDVSGKGIYLEEANLEYYQLLPVHSWLFFIMVFTVALILNSALFQTGTMETIYATVLSFLLWISLRLVSVLIVYLFIENALIERIVTLLFVLLILLLPRKKLVLGMQSRSVMMKLVLFSTFILVVAMLMMADFSQAVIVHYGWLVLLTILLVVGLNVWMLYEQRKKIVEEQRITIIEQYMPVIDDLVAEMRMKQHEFDNRLLAIISIVETEHDVAVIRERMQHYVAHITPKYAIEQVLQVSHKVMAGFLYSKMKLAEWKNIKLTMDIQTDFQNFCSNEYDWITALGILVDNAMEATLPGEEIKVSLKNEQQWLEISVTNTHSYMTNDQFMELFVPGYSSKNSQAKSRGYGLFALKQLVDQYNGKVLTKNETNTKPNCITIGVWLP</sequence>
<evidence type="ECO:0000313" key="4">
    <source>
        <dbReference type="Proteomes" id="UP001597362"/>
    </source>
</evidence>
<protein>
    <submittedName>
        <fullName evidence="3">Sensor histidine kinase</fullName>
        <ecNumber evidence="3">2.7.13.3</ecNumber>
    </submittedName>
</protein>
<dbReference type="EC" id="2.7.13.3" evidence="3"/>
<dbReference type="GO" id="GO:0004673">
    <property type="term" value="F:protein histidine kinase activity"/>
    <property type="evidence" value="ECO:0007669"/>
    <property type="project" value="UniProtKB-EC"/>
</dbReference>
<keyword evidence="3" id="KW-0808">Transferase</keyword>
<evidence type="ECO:0000259" key="2">
    <source>
        <dbReference type="SMART" id="SM00387"/>
    </source>
</evidence>
<dbReference type="InterPro" id="IPR003594">
    <property type="entry name" value="HATPase_dom"/>
</dbReference>
<dbReference type="PANTHER" id="PTHR40448">
    <property type="entry name" value="TWO-COMPONENT SENSOR HISTIDINE KINASE"/>
    <property type="match status" value="1"/>
</dbReference>
<evidence type="ECO:0000256" key="1">
    <source>
        <dbReference type="SAM" id="Phobius"/>
    </source>
</evidence>
<feature type="transmembrane region" description="Helical" evidence="1">
    <location>
        <begin position="134"/>
        <end position="152"/>
    </location>
</feature>
<comment type="caution">
    <text evidence="3">The sequence shown here is derived from an EMBL/GenBank/DDBJ whole genome shotgun (WGS) entry which is preliminary data.</text>
</comment>
<dbReference type="PANTHER" id="PTHR40448:SF1">
    <property type="entry name" value="TWO-COMPONENT SENSOR HISTIDINE KINASE"/>
    <property type="match status" value="1"/>
</dbReference>
<evidence type="ECO:0000313" key="3">
    <source>
        <dbReference type="EMBL" id="MFD2114279.1"/>
    </source>
</evidence>
<keyword evidence="3" id="KW-0418">Kinase</keyword>
<reference evidence="4" key="1">
    <citation type="journal article" date="2019" name="Int. J. Syst. Evol. Microbiol.">
        <title>The Global Catalogue of Microorganisms (GCM) 10K type strain sequencing project: providing services to taxonomists for standard genome sequencing and annotation.</title>
        <authorList>
            <consortium name="The Broad Institute Genomics Platform"/>
            <consortium name="The Broad Institute Genome Sequencing Center for Infectious Disease"/>
            <person name="Wu L."/>
            <person name="Ma J."/>
        </authorList>
    </citation>
    <scope>NUCLEOTIDE SEQUENCE [LARGE SCALE GENOMIC DNA]</scope>
    <source>
        <strain evidence="4">GH52</strain>
    </source>
</reference>
<dbReference type="InterPro" id="IPR036890">
    <property type="entry name" value="HATPase_C_sf"/>
</dbReference>
<keyword evidence="4" id="KW-1185">Reference proteome</keyword>
<proteinExistence type="predicted"/>
<dbReference type="EMBL" id="JBHUHO010000003">
    <property type="protein sequence ID" value="MFD2114279.1"/>
    <property type="molecule type" value="Genomic_DNA"/>
</dbReference>